<proteinExistence type="predicted"/>
<dbReference type="RefSeq" id="WP_377816980.1">
    <property type="nucleotide sequence ID" value="NZ_JBHRSJ010000036.1"/>
</dbReference>
<accession>A0ABV7AYR1</accession>
<comment type="caution">
    <text evidence="2">The sequence shown here is derived from an EMBL/GenBank/DDBJ whole genome shotgun (WGS) entry which is preliminary data.</text>
</comment>
<feature type="domain" description="Minor tail T" evidence="1">
    <location>
        <begin position="18"/>
        <end position="85"/>
    </location>
</feature>
<sequence>MLNGIGGRTIVEAQGRISYPEFLQWMRYRRRRGSLNVGQRVEMAIASLSALYANAHRKEHAPAFKWYDFAPHHEEPELTLEQAMANWA</sequence>
<evidence type="ECO:0000313" key="3">
    <source>
        <dbReference type="Proteomes" id="UP001595457"/>
    </source>
</evidence>
<dbReference type="Proteomes" id="UP001595457">
    <property type="component" value="Unassembled WGS sequence"/>
</dbReference>
<name>A0ABV7AYR1_9GAMM</name>
<reference evidence="3" key="1">
    <citation type="journal article" date="2019" name="Int. J. Syst. Evol. Microbiol.">
        <title>The Global Catalogue of Microorganisms (GCM) 10K type strain sequencing project: providing services to taxonomists for standard genome sequencing and annotation.</title>
        <authorList>
            <consortium name="The Broad Institute Genomics Platform"/>
            <consortium name="The Broad Institute Genome Sequencing Center for Infectious Disease"/>
            <person name="Wu L."/>
            <person name="Ma J."/>
        </authorList>
    </citation>
    <scope>NUCLEOTIDE SEQUENCE [LARGE SCALE GENOMIC DNA]</scope>
    <source>
        <strain evidence="3">KCTC 62195</strain>
    </source>
</reference>
<evidence type="ECO:0000313" key="2">
    <source>
        <dbReference type="EMBL" id="MFC2974708.1"/>
    </source>
</evidence>
<gene>
    <name evidence="2" type="ORF">ACFOJE_21175</name>
</gene>
<dbReference type="EMBL" id="JBHRSJ010000036">
    <property type="protein sequence ID" value="MFC2974708.1"/>
    <property type="molecule type" value="Genomic_DNA"/>
</dbReference>
<dbReference type="Pfam" id="PF06223">
    <property type="entry name" value="Phage_tail_T"/>
    <property type="match status" value="1"/>
</dbReference>
<keyword evidence="3" id="KW-1185">Reference proteome</keyword>
<evidence type="ECO:0000259" key="1">
    <source>
        <dbReference type="Pfam" id="PF06223"/>
    </source>
</evidence>
<dbReference type="InterPro" id="IPR009350">
    <property type="entry name" value="Phage_tail_T"/>
</dbReference>
<organism evidence="2 3">
    <name type="scientific">Azotobacter bryophylli</name>
    <dbReference type="NCBI Taxonomy" id="1986537"/>
    <lineage>
        <taxon>Bacteria</taxon>
        <taxon>Pseudomonadati</taxon>
        <taxon>Pseudomonadota</taxon>
        <taxon>Gammaproteobacteria</taxon>
        <taxon>Pseudomonadales</taxon>
        <taxon>Pseudomonadaceae</taxon>
        <taxon>Azotobacter</taxon>
    </lineage>
</organism>
<protein>
    <recommendedName>
        <fullName evidence="1">Minor tail T domain-containing protein</fullName>
    </recommendedName>
</protein>